<organism evidence="6 7">
    <name type="scientific">Streptomyces atrovirens</name>
    <dbReference type="NCBI Taxonomy" id="285556"/>
    <lineage>
        <taxon>Bacteria</taxon>
        <taxon>Bacillati</taxon>
        <taxon>Actinomycetota</taxon>
        <taxon>Actinomycetes</taxon>
        <taxon>Kitasatosporales</taxon>
        <taxon>Streptomycetaceae</taxon>
        <taxon>Streptomyces</taxon>
    </lineage>
</organism>
<dbReference type="GO" id="GO:0032259">
    <property type="term" value="P:methylation"/>
    <property type="evidence" value="ECO:0007669"/>
    <property type="project" value="UniProtKB-KW"/>
</dbReference>
<dbReference type="InterPro" id="IPR052190">
    <property type="entry name" value="Euk-Arch_PrmC-MTase"/>
</dbReference>
<evidence type="ECO:0000256" key="1">
    <source>
        <dbReference type="ARBA" id="ARBA00006149"/>
    </source>
</evidence>
<dbReference type="NCBIfam" id="TIGR00537">
    <property type="entry name" value="hemK_rel_arch"/>
    <property type="match status" value="1"/>
</dbReference>
<dbReference type="RefSeq" id="WP_344557209.1">
    <property type="nucleotide sequence ID" value="NZ_BAAATG010000009.1"/>
</dbReference>
<dbReference type="Pfam" id="PF05175">
    <property type="entry name" value="MTS"/>
    <property type="match status" value="1"/>
</dbReference>
<dbReference type="InterPro" id="IPR002052">
    <property type="entry name" value="DNA_methylase_N6_adenine_CS"/>
</dbReference>
<evidence type="ECO:0000256" key="3">
    <source>
        <dbReference type="ARBA" id="ARBA00022679"/>
    </source>
</evidence>
<sequence>MLLDGGGTRRSVSPLAPPGVYAPQEDTELLAGALYDEPVPPGADVLDVGTGSGALAVGAARRGCRVTAVDVSRRAVCAARLNALRAGVPVRVRRGDLFAPVRGEAFDLILANPPYVPAPRGGSPAPRGAARAWDAGDDGRLVLDRICGEAPELLRPGGVLLLVQSALSDPGLTVGRLRAAGTKAAVIRRRRIAFGPVVRGRERWLRERGLLSGTEDMEELVVIRAELPV</sequence>
<evidence type="ECO:0000313" key="7">
    <source>
        <dbReference type="Proteomes" id="UP001596035"/>
    </source>
</evidence>
<evidence type="ECO:0000313" key="6">
    <source>
        <dbReference type="EMBL" id="MFC5239417.1"/>
    </source>
</evidence>
<gene>
    <name evidence="6" type="ORF">ACFPWV_05750</name>
</gene>
<proteinExistence type="inferred from homology"/>
<dbReference type="PANTHER" id="PTHR45875:SF1">
    <property type="entry name" value="METHYLTRANSFERASE N6AMT1"/>
    <property type="match status" value="1"/>
</dbReference>
<keyword evidence="4" id="KW-0949">S-adenosyl-L-methionine</keyword>
<comment type="caution">
    <text evidence="6">The sequence shown here is derived from an EMBL/GenBank/DDBJ whole genome shotgun (WGS) entry which is preliminary data.</text>
</comment>
<comment type="similarity">
    <text evidence="1">Belongs to the eukaryotic/archaeal PrmC-related family.</text>
</comment>
<keyword evidence="2 6" id="KW-0489">Methyltransferase</keyword>
<dbReference type="PANTHER" id="PTHR45875">
    <property type="entry name" value="METHYLTRANSFERASE N6AMT1"/>
    <property type="match status" value="1"/>
</dbReference>
<keyword evidence="7" id="KW-1185">Reference proteome</keyword>
<feature type="domain" description="Methyltransferase small" evidence="5">
    <location>
        <begin position="26"/>
        <end position="115"/>
    </location>
</feature>
<evidence type="ECO:0000259" key="5">
    <source>
        <dbReference type="Pfam" id="PF05175"/>
    </source>
</evidence>
<dbReference type="PROSITE" id="PS00092">
    <property type="entry name" value="N6_MTASE"/>
    <property type="match status" value="1"/>
</dbReference>
<accession>A0ABW0DQ18</accession>
<dbReference type="CDD" id="cd02440">
    <property type="entry name" value="AdoMet_MTases"/>
    <property type="match status" value="1"/>
</dbReference>
<dbReference type="InterPro" id="IPR029063">
    <property type="entry name" value="SAM-dependent_MTases_sf"/>
</dbReference>
<keyword evidence="3 6" id="KW-0808">Transferase</keyword>
<dbReference type="SUPFAM" id="SSF53335">
    <property type="entry name" value="S-adenosyl-L-methionine-dependent methyltransferases"/>
    <property type="match status" value="1"/>
</dbReference>
<evidence type="ECO:0000256" key="4">
    <source>
        <dbReference type="ARBA" id="ARBA00022691"/>
    </source>
</evidence>
<dbReference type="Gene3D" id="3.40.50.150">
    <property type="entry name" value="Vaccinia Virus protein VP39"/>
    <property type="match status" value="1"/>
</dbReference>
<evidence type="ECO:0000256" key="2">
    <source>
        <dbReference type="ARBA" id="ARBA00022603"/>
    </source>
</evidence>
<name>A0ABW0DQ18_9ACTN</name>
<dbReference type="InterPro" id="IPR004557">
    <property type="entry name" value="PrmC-related"/>
</dbReference>
<dbReference type="InterPro" id="IPR007848">
    <property type="entry name" value="Small_mtfrase_dom"/>
</dbReference>
<reference evidence="7" key="1">
    <citation type="journal article" date="2019" name="Int. J. Syst. Evol. Microbiol.">
        <title>The Global Catalogue of Microorganisms (GCM) 10K type strain sequencing project: providing services to taxonomists for standard genome sequencing and annotation.</title>
        <authorList>
            <consortium name="The Broad Institute Genomics Platform"/>
            <consortium name="The Broad Institute Genome Sequencing Center for Infectious Disease"/>
            <person name="Wu L."/>
            <person name="Ma J."/>
        </authorList>
    </citation>
    <scope>NUCLEOTIDE SEQUENCE [LARGE SCALE GENOMIC DNA]</scope>
    <source>
        <strain evidence="7">CGMCC 4.7131</strain>
    </source>
</reference>
<dbReference type="Proteomes" id="UP001596035">
    <property type="component" value="Unassembled WGS sequence"/>
</dbReference>
<dbReference type="EC" id="2.1.1.-" evidence="6"/>
<dbReference type="GO" id="GO:0008168">
    <property type="term" value="F:methyltransferase activity"/>
    <property type="evidence" value="ECO:0007669"/>
    <property type="project" value="UniProtKB-KW"/>
</dbReference>
<protein>
    <submittedName>
        <fullName evidence="6">HemK2/MTQ2 family protein methyltransferase</fullName>
        <ecNumber evidence="6">2.1.1.-</ecNumber>
    </submittedName>
</protein>
<dbReference type="EMBL" id="JBHSKN010000005">
    <property type="protein sequence ID" value="MFC5239417.1"/>
    <property type="molecule type" value="Genomic_DNA"/>
</dbReference>